<keyword evidence="3" id="KW-1185">Reference proteome</keyword>
<reference evidence="2 3" key="1">
    <citation type="submission" date="2016-05" db="EMBL/GenBank/DDBJ databases">
        <title>Genome sequencing reveals origins of a unique bacterial endosymbiosis in the earliest lineages of terrestrial Fungi.</title>
        <authorList>
            <consortium name="DOE Joint Genome Institute"/>
            <person name="Uehling J."/>
            <person name="Gryganskyi A."/>
            <person name="Hameed K."/>
            <person name="Tschaplinski T."/>
            <person name="Misztal P."/>
            <person name="Wu S."/>
            <person name="Desiro A."/>
            <person name="Vande Pol N."/>
            <person name="Du Z.-Y."/>
            <person name="Zienkiewicz A."/>
            <person name="Zienkiewicz K."/>
            <person name="Morin E."/>
            <person name="Tisserant E."/>
            <person name="Splivallo R."/>
            <person name="Hainaut M."/>
            <person name="Henrissat B."/>
            <person name="Ohm R."/>
            <person name="Kuo A."/>
            <person name="Yan J."/>
            <person name="Lipzen A."/>
            <person name="Nolan M."/>
            <person name="Labutti K."/>
            <person name="Barry K."/>
            <person name="Goldstein A."/>
            <person name="Labbe J."/>
            <person name="Schadt C."/>
            <person name="Tuskan G."/>
            <person name="Grigoriev I."/>
            <person name="Martin F."/>
            <person name="Vilgalys R."/>
            <person name="Bonito G."/>
        </authorList>
    </citation>
    <scope>NUCLEOTIDE SEQUENCE [LARGE SCALE GENOMIC DNA]</scope>
    <source>
        <strain evidence="2 3">AG-77</strain>
    </source>
</reference>
<proteinExistence type="predicted"/>
<feature type="region of interest" description="Disordered" evidence="1">
    <location>
        <begin position="42"/>
        <end position="86"/>
    </location>
</feature>
<dbReference type="EMBL" id="KV442021">
    <property type="protein sequence ID" value="OAQ33517.1"/>
    <property type="molecule type" value="Genomic_DNA"/>
</dbReference>
<protein>
    <submittedName>
        <fullName evidence="2">Uncharacterized protein</fullName>
    </submittedName>
</protein>
<evidence type="ECO:0000313" key="3">
    <source>
        <dbReference type="Proteomes" id="UP000078512"/>
    </source>
</evidence>
<gene>
    <name evidence="2" type="ORF">K457DRAFT_122709</name>
</gene>
<evidence type="ECO:0000256" key="1">
    <source>
        <dbReference type="SAM" id="MobiDB-lite"/>
    </source>
</evidence>
<evidence type="ECO:0000313" key="2">
    <source>
        <dbReference type="EMBL" id="OAQ33517.1"/>
    </source>
</evidence>
<dbReference type="Proteomes" id="UP000078512">
    <property type="component" value="Unassembled WGS sequence"/>
</dbReference>
<feature type="compositionally biased region" description="Basic and acidic residues" evidence="1">
    <location>
        <begin position="42"/>
        <end position="51"/>
    </location>
</feature>
<accession>A0A197K771</accession>
<name>A0A197K771_9FUNG</name>
<feature type="compositionally biased region" description="Basic and acidic residues" evidence="1">
    <location>
        <begin position="73"/>
        <end position="86"/>
    </location>
</feature>
<dbReference type="OrthoDB" id="2422013at2759"/>
<dbReference type="AlphaFoldDB" id="A0A197K771"/>
<organism evidence="2 3">
    <name type="scientific">Linnemannia elongata AG-77</name>
    <dbReference type="NCBI Taxonomy" id="1314771"/>
    <lineage>
        <taxon>Eukaryota</taxon>
        <taxon>Fungi</taxon>
        <taxon>Fungi incertae sedis</taxon>
        <taxon>Mucoromycota</taxon>
        <taxon>Mortierellomycotina</taxon>
        <taxon>Mortierellomycetes</taxon>
        <taxon>Mortierellales</taxon>
        <taxon>Mortierellaceae</taxon>
        <taxon>Linnemannia</taxon>
    </lineage>
</organism>
<sequence>MKDGPEYTPASIVRSVATQLAVELKRIYHHGTYELQEQLKAQWDRDQKAKQEASGLEEAPKAEQKAKSGKHSTTAEKDTAQDSKAASVDKELLLKMKASNGAESSKKVATVGPDLEIHRNWSAIENFLRFNRRSSNPRRVVPMSSQEDRATWIPHQALPIEY</sequence>